<dbReference type="Proteomes" id="UP001162780">
    <property type="component" value="Chromosome"/>
</dbReference>
<dbReference type="RefSeq" id="WP_255188850.1">
    <property type="nucleotide sequence ID" value="NZ_CP113517.1"/>
</dbReference>
<gene>
    <name evidence="3" type="ORF">NM686_016010</name>
</gene>
<accession>A0ABY7GF16</accession>
<dbReference type="EMBL" id="CP113517">
    <property type="protein sequence ID" value="WAR43865.1"/>
    <property type="molecule type" value="Genomic_DNA"/>
</dbReference>
<dbReference type="Gene3D" id="3.40.50.10610">
    <property type="entry name" value="ABC-type transport auxiliary lipoprotein component"/>
    <property type="match status" value="1"/>
</dbReference>
<feature type="domain" description="ABC-type transport auxiliary lipoprotein component" evidence="2">
    <location>
        <begin position="32"/>
        <end position="191"/>
    </location>
</feature>
<keyword evidence="1" id="KW-0732">Signal</keyword>
<name>A0ABY7GF16_9GAMM</name>
<dbReference type="SUPFAM" id="SSF159594">
    <property type="entry name" value="XCC0632-like"/>
    <property type="match status" value="1"/>
</dbReference>
<proteinExistence type="predicted"/>
<evidence type="ECO:0000313" key="4">
    <source>
        <dbReference type="Proteomes" id="UP001162780"/>
    </source>
</evidence>
<evidence type="ECO:0000259" key="2">
    <source>
        <dbReference type="Pfam" id="PF03886"/>
    </source>
</evidence>
<reference evidence="3" key="1">
    <citation type="submission" date="2022-11" db="EMBL/GenBank/DDBJ databases">
        <title>Methylomonas rapida sp. nov., Carotenoid-Producing Obligate Methanotrophs with High Growth Characteristics and Biotechnological Potential.</title>
        <authorList>
            <person name="Tikhonova E.N."/>
            <person name="Suleimanov R.Z."/>
            <person name="Miroshnikov K."/>
            <person name="Oshkin I.Y."/>
            <person name="Belova S.E."/>
            <person name="Danilova O.V."/>
            <person name="Ashikhmin A."/>
            <person name="Konopkin A."/>
            <person name="But S.Y."/>
            <person name="Khmelenina V.N."/>
            <person name="Kuznetsov N."/>
            <person name="Pimenov N.V."/>
            <person name="Dedysh S.N."/>
        </authorList>
    </citation>
    <scope>NUCLEOTIDE SEQUENCE</scope>
    <source>
        <strain evidence="3">MP1</strain>
    </source>
</reference>
<feature type="chain" id="PRO_5045229349" evidence="1">
    <location>
        <begin position="21"/>
        <end position="200"/>
    </location>
</feature>
<protein>
    <submittedName>
        <fullName evidence="3">PqiC family protein</fullName>
    </submittedName>
</protein>
<organism evidence="3 4">
    <name type="scientific">Methylomonas rapida</name>
    <dbReference type="NCBI Taxonomy" id="2963939"/>
    <lineage>
        <taxon>Bacteria</taxon>
        <taxon>Pseudomonadati</taxon>
        <taxon>Pseudomonadota</taxon>
        <taxon>Gammaproteobacteria</taxon>
        <taxon>Methylococcales</taxon>
        <taxon>Methylococcaceae</taxon>
        <taxon>Methylomonas</taxon>
    </lineage>
</organism>
<evidence type="ECO:0000256" key="1">
    <source>
        <dbReference type="SAM" id="SignalP"/>
    </source>
</evidence>
<sequence>MNTTRCLLRLGMASLLLLQAACIGSTSPARFYLLEPLAEVETQQTDSSRPRMILSLAPVRLPAYLDRSQIVSASDKNTYRLDEYHRWAENLGDNMTRVMLQDLSVLLPADVVINSTLRAKQAQLRLTVGILAFHVNPQGLAELSAQWQVSRDNEVVLSQHSSLRAAVNGDDMSLKVRALNQCLNQLSRDIAAMVKLLKVD</sequence>
<feature type="signal peptide" evidence="1">
    <location>
        <begin position="1"/>
        <end position="20"/>
    </location>
</feature>
<evidence type="ECO:0000313" key="3">
    <source>
        <dbReference type="EMBL" id="WAR43865.1"/>
    </source>
</evidence>
<dbReference type="Pfam" id="PF03886">
    <property type="entry name" value="ABC_trans_aux"/>
    <property type="match status" value="1"/>
</dbReference>
<dbReference type="InterPro" id="IPR005586">
    <property type="entry name" value="ABC_trans_aux"/>
</dbReference>
<keyword evidence="4" id="KW-1185">Reference proteome</keyword>